<dbReference type="EMBL" id="KI536312">
    <property type="protein sequence ID" value="ESR62213.1"/>
    <property type="molecule type" value="Genomic_DNA"/>
</dbReference>
<dbReference type="KEGG" id="cic:CICLE_v100144072m"/>
<dbReference type="GO" id="GO:0005886">
    <property type="term" value="C:plasma membrane"/>
    <property type="evidence" value="ECO:0007669"/>
    <property type="project" value="TreeGrafter"/>
</dbReference>
<evidence type="ECO:0000313" key="4">
    <source>
        <dbReference type="Proteomes" id="UP000030687"/>
    </source>
</evidence>
<evidence type="ECO:0000259" key="2">
    <source>
        <dbReference type="Pfam" id="PF13967"/>
    </source>
</evidence>
<dbReference type="InterPro" id="IPR032880">
    <property type="entry name" value="CSC1/OSCA1-like_N"/>
</dbReference>
<name>V4W7Q2_CITCL</name>
<dbReference type="Pfam" id="PF13967">
    <property type="entry name" value="RSN1_TM"/>
    <property type="match status" value="1"/>
</dbReference>
<dbReference type="Gramene" id="ESR62213">
    <property type="protein sequence ID" value="ESR62213"/>
    <property type="gene ID" value="CICLE_v100144072mg"/>
</dbReference>
<dbReference type="PANTHER" id="PTHR13018">
    <property type="entry name" value="PROBABLE MEMBRANE PROTEIN DUF221-RELATED"/>
    <property type="match status" value="1"/>
</dbReference>
<feature type="domain" description="CSC1/OSCA1-like N-terminal transmembrane" evidence="2">
    <location>
        <begin position="5"/>
        <end position="89"/>
    </location>
</feature>
<proteinExistence type="predicted"/>
<dbReference type="PANTHER" id="PTHR13018:SF100">
    <property type="entry name" value="CSC1-LIKE PROTEIN ERD4"/>
    <property type="match status" value="1"/>
</dbReference>
<dbReference type="Proteomes" id="UP000030687">
    <property type="component" value="Unassembled WGS sequence"/>
</dbReference>
<dbReference type="AlphaFoldDB" id="V4W7Q2"/>
<reference evidence="3 4" key="1">
    <citation type="submission" date="2013-10" db="EMBL/GenBank/DDBJ databases">
        <authorList>
            <consortium name="International Citrus Genome Consortium"/>
            <person name="Jenkins J."/>
            <person name="Schmutz J."/>
            <person name="Prochnik S."/>
            <person name="Rokhsar D."/>
            <person name="Gmitter F."/>
            <person name="Ollitrault P."/>
            <person name="Machado M."/>
            <person name="Talon M."/>
            <person name="Wincker P."/>
            <person name="Jaillon O."/>
            <person name="Morgante M."/>
        </authorList>
    </citation>
    <scope>NUCLEOTIDE SEQUENCE</scope>
    <source>
        <strain evidence="4">cv. Clemenules</strain>
    </source>
</reference>
<protein>
    <recommendedName>
        <fullName evidence="2">CSC1/OSCA1-like N-terminal transmembrane domain-containing protein</fullName>
    </recommendedName>
</protein>
<dbReference type="Gramene" id="ESR62214">
    <property type="protein sequence ID" value="ESR62214"/>
    <property type="gene ID" value="CICLE_v100144072mg"/>
</dbReference>
<keyword evidence="1" id="KW-1133">Transmembrane helix</keyword>
<evidence type="ECO:0000256" key="1">
    <source>
        <dbReference type="SAM" id="Phobius"/>
    </source>
</evidence>
<dbReference type="InParanoid" id="V4W7Q2"/>
<organism evidence="3 4">
    <name type="scientific">Citrus clementina</name>
    <name type="common">Clementine</name>
    <name type="synonym">Citrus deliciosa x Citrus sinensis</name>
    <dbReference type="NCBI Taxonomy" id="85681"/>
    <lineage>
        <taxon>Eukaryota</taxon>
        <taxon>Viridiplantae</taxon>
        <taxon>Streptophyta</taxon>
        <taxon>Embryophyta</taxon>
        <taxon>Tracheophyta</taxon>
        <taxon>Spermatophyta</taxon>
        <taxon>Magnoliopsida</taxon>
        <taxon>eudicotyledons</taxon>
        <taxon>Gunneridae</taxon>
        <taxon>Pentapetalae</taxon>
        <taxon>rosids</taxon>
        <taxon>malvids</taxon>
        <taxon>Sapindales</taxon>
        <taxon>Rutaceae</taxon>
        <taxon>Aurantioideae</taxon>
        <taxon>Citrus</taxon>
    </lineage>
</organism>
<feature type="non-terminal residue" evidence="3">
    <location>
        <position position="90"/>
    </location>
</feature>
<gene>
    <name evidence="3" type="ORF">CICLE_v100144072mg</name>
</gene>
<dbReference type="GO" id="GO:0005227">
    <property type="term" value="F:calcium-activated cation channel activity"/>
    <property type="evidence" value="ECO:0007669"/>
    <property type="project" value="InterPro"/>
</dbReference>
<dbReference type="STRING" id="85681.V4W7Q2"/>
<feature type="transmembrane region" description="Helical" evidence="1">
    <location>
        <begin position="6"/>
        <end position="27"/>
    </location>
</feature>
<evidence type="ECO:0000313" key="3">
    <source>
        <dbReference type="EMBL" id="ESR62214.1"/>
    </source>
</evidence>
<dbReference type="eggNOG" id="KOG1134">
    <property type="taxonomic scope" value="Eukaryota"/>
</dbReference>
<dbReference type="EMBL" id="KI536312">
    <property type="protein sequence ID" value="ESR62214.1"/>
    <property type="molecule type" value="Genomic_DNA"/>
</dbReference>
<dbReference type="InterPro" id="IPR045122">
    <property type="entry name" value="Csc1-like"/>
</dbReference>
<keyword evidence="1" id="KW-0472">Membrane</keyword>
<sequence>MDFDSFLTSLGTSFIIFVVLMCLFAWLSSKPGNTVVYYPNRILKGLDPWEGGSRTRNPFTWIKEAMSSSEQDVINMSGLDTAVYFVFLST</sequence>
<keyword evidence="1" id="KW-0812">Transmembrane</keyword>
<accession>V4W7Q2</accession>
<keyword evidence="4" id="KW-1185">Reference proteome</keyword>